<evidence type="ECO:0000256" key="3">
    <source>
        <dbReference type="ARBA" id="ARBA00023306"/>
    </source>
</evidence>
<comment type="caution">
    <text evidence="5">The sequence shown here is derived from an EMBL/GenBank/DDBJ whole genome shotgun (WGS) entry which is preliminary data.</text>
</comment>
<keyword evidence="1" id="KW-0132">Cell division</keyword>
<protein>
    <submittedName>
        <fullName evidence="5">Anaphase-promoting complex subunit 1 isoform X1</fullName>
    </submittedName>
</protein>
<dbReference type="Proteomes" id="UP001279410">
    <property type="component" value="Unassembled WGS sequence"/>
</dbReference>
<evidence type="ECO:0000259" key="4">
    <source>
        <dbReference type="Pfam" id="PF12859"/>
    </source>
</evidence>
<dbReference type="GO" id="GO:0031145">
    <property type="term" value="P:anaphase-promoting complex-dependent catabolic process"/>
    <property type="evidence" value="ECO:0007669"/>
    <property type="project" value="TreeGrafter"/>
</dbReference>
<dbReference type="PANTHER" id="PTHR12827:SF3">
    <property type="entry name" value="ANAPHASE-PROMOTING COMPLEX SUBUNIT 1"/>
    <property type="match status" value="1"/>
</dbReference>
<keyword evidence="2" id="KW-0498">Mitosis</keyword>
<evidence type="ECO:0000313" key="5">
    <source>
        <dbReference type="EMBL" id="GLD75331.1"/>
    </source>
</evidence>
<name>A0AAD3RNW6_LATJO</name>
<keyword evidence="6" id="KW-1185">Reference proteome</keyword>
<dbReference type="InterPro" id="IPR024990">
    <property type="entry name" value="Apc1"/>
</dbReference>
<dbReference type="GO" id="GO:0007091">
    <property type="term" value="P:metaphase/anaphase transition of mitotic cell cycle"/>
    <property type="evidence" value="ECO:0007669"/>
    <property type="project" value="TreeGrafter"/>
</dbReference>
<dbReference type="GO" id="GO:0051301">
    <property type="term" value="P:cell division"/>
    <property type="evidence" value="ECO:0007669"/>
    <property type="project" value="UniProtKB-KW"/>
</dbReference>
<dbReference type="GO" id="GO:0005680">
    <property type="term" value="C:anaphase-promoting complex"/>
    <property type="evidence" value="ECO:0007669"/>
    <property type="project" value="InterPro"/>
</dbReference>
<organism evidence="5 6">
    <name type="scientific">Lates japonicus</name>
    <name type="common">Japanese lates</name>
    <dbReference type="NCBI Taxonomy" id="270547"/>
    <lineage>
        <taxon>Eukaryota</taxon>
        <taxon>Metazoa</taxon>
        <taxon>Chordata</taxon>
        <taxon>Craniata</taxon>
        <taxon>Vertebrata</taxon>
        <taxon>Euteleostomi</taxon>
        <taxon>Actinopterygii</taxon>
        <taxon>Neopterygii</taxon>
        <taxon>Teleostei</taxon>
        <taxon>Neoteleostei</taxon>
        <taxon>Acanthomorphata</taxon>
        <taxon>Carangaria</taxon>
        <taxon>Carangaria incertae sedis</taxon>
        <taxon>Centropomidae</taxon>
        <taxon>Lates</taxon>
    </lineage>
</organism>
<dbReference type="GO" id="GO:0070979">
    <property type="term" value="P:protein K11-linked ubiquitination"/>
    <property type="evidence" value="ECO:0007669"/>
    <property type="project" value="TreeGrafter"/>
</dbReference>
<feature type="non-terminal residue" evidence="5">
    <location>
        <position position="1"/>
    </location>
</feature>
<feature type="domain" description="Anaphase-promoting complex subunit 1 N-terminal" evidence="4">
    <location>
        <begin position="75"/>
        <end position="163"/>
    </location>
</feature>
<dbReference type="EMBL" id="BRZM01002875">
    <property type="protein sequence ID" value="GLD75331.1"/>
    <property type="molecule type" value="Genomic_DNA"/>
</dbReference>
<evidence type="ECO:0000313" key="6">
    <source>
        <dbReference type="Proteomes" id="UP001279410"/>
    </source>
</evidence>
<keyword evidence="3" id="KW-0131">Cell cycle</keyword>
<reference evidence="5" key="1">
    <citation type="submission" date="2022-08" db="EMBL/GenBank/DDBJ databases">
        <title>Genome sequencing of akame (Lates japonicus).</title>
        <authorList>
            <person name="Hashiguchi Y."/>
            <person name="Takahashi H."/>
        </authorList>
    </citation>
    <scope>NUCLEOTIDE SEQUENCE</scope>
    <source>
        <strain evidence="5">Kochi</strain>
    </source>
</reference>
<proteinExistence type="predicted"/>
<evidence type="ECO:0000256" key="1">
    <source>
        <dbReference type="ARBA" id="ARBA00022618"/>
    </source>
</evidence>
<accession>A0AAD3RNW6</accession>
<dbReference type="GO" id="GO:0060090">
    <property type="term" value="F:molecular adaptor activity"/>
    <property type="evidence" value="ECO:0007669"/>
    <property type="project" value="TreeGrafter"/>
</dbReference>
<gene>
    <name evidence="5" type="ORF">AKAME5_002666500</name>
</gene>
<dbReference type="Pfam" id="PF12859">
    <property type="entry name" value="ANAPC1"/>
    <property type="match status" value="1"/>
</dbReference>
<sequence length="163" mass="18191">MIAAGELQSFVPFGREHCRNHPNAFNLQLRELQPASELWSSDGAAGLVGSLQEVSLQERERECWQLKKGCVGVREEDVEFEEELYAAGNVVVWSQGSRTQASSVYKAFTVDSPVQQALWCNFAVPQNKKDEEEVEQTVCIVQSSCVNVHTVTGKDFISPLPFQ</sequence>
<dbReference type="InterPro" id="IPR049255">
    <property type="entry name" value="Apc1_N"/>
</dbReference>
<dbReference type="AlphaFoldDB" id="A0AAD3RNW6"/>
<evidence type="ECO:0000256" key="2">
    <source>
        <dbReference type="ARBA" id="ARBA00022776"/>
    </source>
</evidence>
<dbReference type="PANTHER" id="PTHR12827">
    <property type="entry name" value="MEIOTIC CHECKPOINT REGULATOR TSG24 FAMILY MEMBER"/>
    <property type="match status" value="1"/>
</dbReference>